<dbReference type="RefSeq" id="XP_007749088.1">
    <property type="nucleotide sequence ID" value="XM_007750898.1"/>
</dbReference>
<feature type="region of interest" description="Disordered" evidence="1">
    <location>
        <begin position="1"/>
        <end position="37"/>
    </location>
</feature>
<keyword evidence="2" id="KW-0812">Transmembrane</keyword>
<name>W9WPP4_9EURO</name>
<reference evidence="3 4" key="1">
    <citation type="submission" date="2013-03" db="EMBL/GenBank/DDBJ databases">
        <title>The Genome Sequence of Cladophialophora psammophila CBS 110553.</title>
        <authorList>
            <consortium name="The Broad Institute Genomics Platform"/>
            <person name="Cuomo C."/>
            <person name="de Hoog S."/>
            <person name="Gorbushina A."/>
            <person name="Walker B."/>
            <person name="Young S.K."/>
            <person name="Zeng Q."/>
            <person name="Gargeya S."/>
            <person name="Fitzgerald M."/>
            <person name="Haas B."/>
            <person name="Abouelleil A."/>
            <person name="Allen A.W."/>
            <person name="Alvarado L."/>
            <person name="Arachchi H.M."/>
            <person name="Berlin A.M."/>
            <person name="Chapman S.B."/>
            <person name="Gainer-Dewar J."/>
            <person name="Goldberg J."/>
            <person name="Griggs A."/>
            <person name="Gujja S."/>
            <person name="Hansen M."/>
            <person name="Howarth C."/>
            <person name="Imamovic A."/>
            <person name="Ireland A."/>
            <person name="Larimer J."/>
            <person name="McCowan C."/>
            <person name="Murphy C."/>
            <person name="Pearson M."/>
            <person name="Poon T.W."/>
            <person name="Priest M."/>
            <person name="Roberts A."/>
            <person name="Saif S."/>
            <person name="Shea T."/>
            <person name="Sisk P."/>
            <person name="Sykes S."/>
            <person name="Wortman J."/>
            <person name="Nusbaum C."/>
            <person name="Birren B."/>
        </authorList>
    </citation>
    <scope>NUCLEOTIDE SEQUENCE [LARGE SCALE GENOMIC DNA]</scope>
    <source>
        <strain evidence="3 4">CBS 110553</strain>
    </source>
</reference>
<dbReference type="EMBL" id="AMGX01000019">
    <property type="protein sequence ID" value="EXJ66651.1"/>
    <property type="molecule type" value="Genomic_DNA"/>
</dbReference>
<gene>
    <name evidence="3" type="ORF">A1O5_10322</name>
</gene>
<dbReference type="Proteomes" id="UP000019471">
    <property type="component" value="Unassembled WGS sequence"/>
</dbReference>
<organism evidence="3 4">
    <name type="scientific">Cladophialophora psammophila CBS 110553</name>
    <dbReference type="NCBI Taxonomy" id="1182543"/>
    <lineage>
        <taxon>Eukaryota</taxon>
        <taxon>Fungi</taxon>
        <taxon>Dikarya</taxon>
        <taxon>Ascomycota</taxon>
        <taxon>Pezizomycotina</taxon>
        <taxon>Eurotiomycetes</taxon>
        <taxon>Chaetothyriomycetidae</taxon>
        <taxon>Chaetothyriales</taxon>
        <taxon>Herpotrichiellaceae</taxon>
        <taxon>Cladophialophora</taxon>
    </lineage>
</organism>
<evidence type="ECO:0000256" key="2">
    <source>
        <dbReference type="SAM" id="Phobius"/>
    </source>
</evidence>
<comment type="caution">
    <text evidence="3">The sequence shown here is derived from an EMBL/GenBank/DDBJ whole genome shotgun (WGS) entry which is preliminary data.</text>
</comment>
<evidence type="ECO:0000313" key="3">
    <source>
        <dbReference type="EMBL" id="EXJ66651.1"/>
    </source>
</evidence>
<proteinExistence type="predicted"/>
<accession>W9WPP4</accession>
<dbReference type="AlphaFoldDB" id="W9WPP4"/>
<dbReference type="OrthoDB" id="10355866at2759"/>
<dbReference type="HOGENOM" id="CLU_877172_0_0_1"/>
<keyword evidence="2" id="KW-1133">Transmembrane helix</keyword>
<protein>
    <submittedName>
        <fullName evidence="3">Uncharacterized protein</fullName>
    </submittedName>
</protein>
<evidence type="ECO:0000313" key="4">
    <source>
        <dbReference type="Proteomes" id="UP000019471"/>
    </source>
</evidence>
<keyword evidence="4" id="KW-1185">Reference proteome</keyword>
<evidence type="ECO:0000256" key="1">
    <source>
        <dbReference type="SAM" id="MobiDB-lite"/>
    </source>
</evidence>
<sequence>MSSGSPSEGAGSKSPLELAPASEAENTKVRPPNGEMSTKIKETLFAEPFVTLPLQKSPTIPTAATGIKEAVHPEDLLAEDRNHEITCGSLERERERENTVWVVTKRRGKLGDIASPSSPPTVSHLAKQERIARQRKEMSDKVAPEGHHVQDKYESKFFKSAETGITHGCLFHPDREFIHAIRKVASGATVQSVIEQRNLDVTESDLVKYMAIFCSRAITAASGQCGDETDNATDDGKDKDVNGQNMEVGDSVEKYPGFDEIAGELQCKAGLIQLEAKEAEKSHRRLVWLYLILFFVTTPHLGWSVKIMIRVAAKFMF</sequence>
<keyword evidence="2" id="KW-0472">Membrane</keyword>
<dbReference type="GeneID" id="19195015"/>
<feature type="transmembrane region" description="Helical" evidence="2">
    <location>
        <begin position="287"/>
        <end position="309"/>
    </location>
</feature>